<evidence type="ECO:0000313" key="1">
    <source>
        <dbReference type="EMBL" id="ALO13720.1"/>
    </source>
</evidence>
<dbReference type="AlphaFoldDB" id="A0A0S2HUH0"/>
<gene>
    <name evidence="1" type="ORF">L21SP5_00038</name>
</gene>
<name>A0A0S2HUH0_9BACT</name>
<protein>
    <submittedName>
        <fullName evidence="1">Uncharacterized protein</fullName>
    </submittedName>
</protein>
<dbReference type="Proteomes" id="UP000064893">
    <property type="component" value="Chromosome"/>
</dbReference>
<evidence type="ECO:0000313" key="2">
    <source>
        <dbReference type="Proteomes" id="UP000064893"/>
    </source>
</evidence>
<proteinExistence type="predicted"/>
<sequence length="169" mass="19087">MCRIAHRIYGNASKRLLIAIATTFLLHAETTAFTQDCINFHQKYCISYEEQGYTPMPQSRSFHLTKGGFARQKVRLNDGQDYHVSFAVDDVFAQQLYVQIIDDDSGDVLYDNTEDNMNLNLEFSAVKEVNAKIYIETPSAIVQDTLHEISGCIGLLIETRPTPPTGFSE</sequence>
<accession>A0A0S2HUH0</accession>
<dbReference type="RefSeq" id="WP_169792589.1">
    <property type="nucleotide sequence ID" value="NZ_CP013118.1"/>
</dbReference>
<dbReference type="STRING" id="1307839.L21SP5_00038"/>
<reference evidence="1 2" key="1">
    <citation type="submission" date="2015-11" db="EMBL/GenBank/DDBJ databases">
        <title>Description and complete genome sequence of a novel strain predominating in hypersaline microbial mats and representing a new family of the Bacteriodetes phylum.</title>
        <authorList>
            <person name="Spring S."/>
            <person name="Bunk B."/>
            <person name="Sproer C."/>
            <person name="Klenk H.-P."/>
        </authorList>
    </citation>
    <scope>NUCLEOTIDE SEQUENCE [LARGE SCALE GENOMIC DNA]</scope>
    <source>
        <strain evidence="1 2">L21-Spi-D4</strain>
    </source>
</reference>
<keyword evidence="2" id="KW-1185">Reference proteome</keyword>
<organism evidence="1 2">
    <name type="scientific">Salinivirga cyanobacteriivorans</name>
    <dbReference type="NCBI Taxonomy" id="1307839"/>
    <lineage>
        <taxon>Bacteria</taxon>
        <taxon>Pseudomonadati</taxon>
        <taxon>Bacteroidota</taxon>
        <taxon>Bacteroidia</taxon>
        <taxon>Bacteroidales</taxon>
        <taxon>Salinivirgaceae</taxon>
        <taxon>Salinivirga</taxon>
    </lineage>
</organism>
<dbReference type="EMBL" id="CP013118">
    <property type="protein sequence ID" value="ALO13720.1"/>
    <property type="molecule type" value="Genomic_DNA"/>
</dbReference>
<dbReference type="KEGG" id="blq:L21SP5_00038"/>